<organism evidence="2 3">
    <name type="scientific">Micropruina glycogenica</name>
    <dbReference type="NCBI Taxonomy" id="75385"/>
    <lineage>
        <taxon>Bacteria</taxon>
        <taxon>Bacillati</taxon>
        <taxon>Actinomycetota</taxon>
        <taxon>Actinomycetes</taxon>
        <taxon>Propionibacteriales</taxon>
        <taxon>Nocardioidaceae</taxon>
        <taxon>Micropruina</taxon>
    </lineage>
</organism>
<evidence type="ECO:0000256" key="1">
    <source>
        <dbReference type="SAM" id="Phobius"/>
    </source>
</evidence>
<dbReference type="InterPro" id="IPR025058">
    <property type="entry name" value="DUF3995"/>
</dbReference>
<sequence length="168" mass="17547">MTTPRLSPLKSSARALLWLAAACGLVHAAFSAYWAFGGLWLAETLGQWALDWYRSAPASAMAVLLVIAGVKAVVALGPLINEHRPLPGYRWWRVPGWLGGAVLLLYGAANAVGAWLVLAGVVSTTASDRPALIGHAALWDPLFALWGALLLGGLTASRGRRAPASGAA</sequence>
<dbReference type="EMBL" id="LT985188">
    <property type="protein sequence ID" value="SPD87964.1"/>
    <property type="molecule type" value="Genomic_DNA"/>
</dbReference>
<keyword evidence="3" id="KW-1185">Reference proteome</keyword>
<protein>
    <recommendedName>
        <fullName evidence="4">DUF3995 domain-containing protein</fullName>
    </recommendedName>
</protein>
<keyword evidence="1" id="KW-1133">Transmembrane helix</keyword>
<reference evidence="2 3" key="1">
    <citation type="submission" date="2018-02" db="EMBL/GenBank/DDBJ databases">
        <authorList>
            <person name="Cohen D.B."/>
            <person name="Kent A.D."/>
        </authorList>
    </citation>
    <scope>NUCLEOTIDE SEQUENCE [LARGE SCALE GENOMIC DNA]</scope>
    <source>
        <strain evidence="2">1</strain>
    </source>
</reference>
<feature type="transmembrane region" description="Helical" evidence="1">
    <location>
        <begin position="138"/>
        <end position="156"/>
    </location>
</feature>
<dbReference type="Pfam" id="PF13160">
    <property type="entry name" value="DUF3995"/>
    <property type="match status" value="1"/>
</dbReference>
<keyword evidence="1" id="KW-0812">Transmembrane</keyword>
<evidence type="ECO:0008006" key="4">
    <source>
        <dbReference type="Google" id="ProtNLM"/>
    </source>
</evidence>
<proteinExistence type="predicted"/>
<evidence type="ECO:0000313" key="3">
    <source>
        <dbReference type="Proteomes" id="UP000238164"/>
    </source>
</evidence>
<evidence type="ECO:0000313" key="2">
    <source>
        <dbReference type="EMBL" id="SPD87964.1"/>
    </source>
</evidence>
<keyword evidence="1" id="KW-0472">Membrane</keyword>
<dbReference type="Proteomes" id="UP000238164">
    <property type="component" value="Chromosome 1"/>
</dbReference>
<dbReference type="RefSeq" id="WP_197709949.1">
    <property type="nucleotide sequence ID" value="NZ_BAAAGO010000035.1"/>
</dbReference>
<dbReference type="AlphaFoldDB" id="A0A2N9JIR8"/>
<accession>A0A2N9JIR8</accession>
<feature type="transmembrane region" description="Helical" evidence="1">
    <location>
        <begin position="55"/>
        <end position="76"/>
    </location>
</feature>
<dbReference type="KEGG" id="mgg:MPLG2_2934"/>
<feature type="transmembrane region" description="Helical" evidence="1">
    <location>
        <begin position="97"/>
        <end position="118"/>
    </location>
</feature>
<name>A0A2N9JIR8_9ACTN</name>
<gene>
    <name evidence="2" type="ORF">MPLG2_2934</name>
</gene>